<dbReference type="AlphaFoldDB" id="A0A8B9MSS6"/>
<sequence length="68" mass="7649">MKGPKRIRGPGARNEPDVYETSDVSEDDQANFEAVRPCWGRTRPAPEPIMPRSWLFSVGLLCGGFNVW</sequence>
<feature type="region of interest" description="Disordered" evidence="1">
    <location>
        <begin position="1"/>
        <end position="26"/>
    </location>
</feature>
<reference evidence="2" key="2">
    <citation type="submission" date="2025-09" db="UniProtKB">
        <authorList>
            <consortium name="Ensembl"/>
        </authorList>
    </citation>
    <scope>IDENTIFICATION</scope>
</reference>
<evidence type="ECO:0000313" key="2">
    <source>
        <dbReference type="Ensembl" id="ENSANIP00000009378.1"/>
    </source>
</evidence>
<feature type="compositionally biased region" description="Acidic residues" evidence="1">
    <location>
        <begin position="17"/>
        <end position="26"/>
    </location>
</feature>
<accession>A0A8B9MSS6</accession>
<evidence type="ECO:0000313" key="3">
    <source>
        <dbReference type="Proteomes" id="UP000694541"/>
    </source>
</evidence>
<protein>
    <submittedName>
        <fullName evidence="2">Uncharacterized protein</fullName>
    </submittedName>
</protein>
<keyword evidence="3" id="KW-1185">Reference proteome</keyword>
<dbReference type="Proteomes" id="UP000694541">
    <property type="component" value="Unplaced"/>
</dbReference>
<organism evidence="2 3">
    <name type="scientific">Accipiter nisus</name>
    <name type="common">Eurasian sparrowhawk</name>
    <dbReference type="NCBI Taxonomy" id="211598"/>
    <lineage>
        <taxon>Eukaryota</taxon>
        <taxon>Metazoa</taxon>
        <taxon>Chordata</taxon>
        <taxon>Craniata</taxon>
        <taxon>Vertebrata</taxon>
        <taxon>Euteleostomi</taxon>
        <taxon>Archelosauria</taxon>
        <taxon>Archosauria</taxon>
        <taxon>Dinosauria</taxon>
        <taxon>Saurischia</taxon>
        <taxon>Theropoda</taxon>
        <taxon>Coelurosauria</taxon>
        <taxon>Aves</taxon>
        <taxon>Neognathae</taxon>
        <taxon>Neoaves</taxon>
        <taxon>Telluraves</taxon>
        <taxon>Accipitrimorphae</taxon>
        <taxon>Accipitriformes</taxon>
        <taxon>Accipitridae</taxon>
        <taxon>Accipitrinae</taxon>
        <taxon>Accipiter</taxon>
    </lineage>
</organism>
<dbReference type="Ensembl" id="ENSANIT00000009700.1">
    <property type="protein sequence ID" value="ENSANIP00000009378.1"/>
    <property type="gene ID" value="ENSANIG00000006321.1"/>
</dbReference>
<evidence type="ECO:0000256" key="1">
    <source>
        <dbReference type="SAM" id="MobiDB-lite"/>
    </source>
</evidence>
<proteinExistence type="predicted"/>
<name>A0A8B9MSS6_9AVES</name>
<reference evidence="2" key="1">
    <citation type="submission" date="2025-08" db="UniProtKB">
        <authorList>
            <consortium name="Ensembl"/>
        </authorList>
    </citation>
    <scope>IDENTIFICATION</scope>
</reference>